<feature type="region of interest" description="Disordered" evidence="1">
    <location>
        <begin position="55"/>
        <end position="74"/>
    </location>
</feature>
<evidence type="ECO:0000313" key="2">
    <source>
        <dbReference type="EMBL" id="MFD2257784.1"/>
    </source>
</evidence>
<keyword evidence="3" id="KW-1185">Reference proteome</keyword>
<comment type="caution">
    <text evidence="2">The sequence shown here is derived from an EMBL/GenBank/DDBJ whole genome shotgun (WGS) entry which is preliminary data.</text>
</comment>
<dbReference type="Proteomes" id="UP001597375">
    <property type="component" value="Unassembled WGS sequence"/>
</dbReference>
<reference evidence="3" key="1">
    <citation type="journal article" date="2019" name="Int. J. Syst. Evol. Microbiol.">
        <title>The Global Catalogue of Microorganisms (GCM) 10K type strain sequencing project: providing services to taxonomists for standard genome sequencing and annotation.</title>
        <authorList>
            <consortium name="The Broad Institute Genomics Platform"/>
            <consortium name="The Broad Institute Genome Sequencing Center for Infectious Disease"/>
            <person name="Wu L."/>
            <person name="Ma J."/>
        </authorList>
    </citation>
    <scope>NUCLEOTIDE SEQUENCE [LARGE SCALE GENOMIC DNA]</scope>
    <source>
        <strain evidence="3">CGMCC 4.7106</strain>
    </source>
</reference>
<evidence type="ECO:0000256" key="1">
    <source>
        <dbReference type="SAM" id="MobiDB-lite"/>
    </source>
</evidence>
<dbReference type="EMBL" id="JBHUIT010000031">
    <property type="protein sequence ID" value="MFD2257784.1"/>
    <property type="molecule type" value="Genomic_DNA"/>
</dbReference>
<dbReference type="RefSeq" id="WP_386821144.1">
    <property type="nucleotide sequence ID" value="NZ_JBHUIT010000031.1"/>
</dbReference>
<proteinExistence type="predicted"/>
<accession>A0ABW5DB48</accession>
<gene>
    <name evidence="2" type="ORF">ACFSSA_13970</name>
</gene>
<protein>
    <submittedName>
        <fullName evidence="2">Uncharacterized protein</fullName>
    </submittedName>
</protein>
<evidence type="ECO:0000313" key="3">
    <source>
        <dbReference type="Proteomes" id="UP001597375"/>
    </source>
</evidence>
<name>A0ABW5DB48_9BACT</name>
<organism evidence="2 3">
    <name type="scientific">Luteolibacter algae</name>
    <dbReference type="NCBI Taxonomy" id="454151"/>
    <lineage>
        <taxon>Bacteria</taxon>
        <taxon>Pseudomonadati</taxon>
        <taxon>Verrucomicrobiota</taxon>
        <taxon>Verrucomicrobiia</taxon>
        <taxon>Verrucomicrobiales</taxon>
        <taxon>Verrucomicrobiaceae</taxon>
        <taxon>Luteolibacter</taxon>
    </lineage>
</organism>
<sequence length="238" mass="26132">MEAVYKLANFSSPRLSGSGARMLVLYAVICSAGFSQTADVFKTDKMMEGDGTPVSKMNNLPPPGPVDTQPSRFAGQDVDPYIRARAAVFSMRNRATDPFGLFQDPNSAPKINKMANLPQRRPSALPPTPLADIIKMIRVTTIMPGEKKFLVGTRSFKEDEEFPLRFQGSEMRMKVMEVTTQKIVFRNLDTGETAALETEMLPPGMVAGGDKMQPPGMVSPVENMPLDLGVDQSFNPRN</sequence>